<evidence type="ECO:0000313" key="2">
    <source>
        <dbReference type="Proteomes" id="UP000237271"/>
    </source>
</evidence>
<protein>
    <submittedName>
        <fullName evidence="1">Uncharacterized protein</fullName>
    </submittedName>
</protein>
<sequence length="85" mass="8190">MYVIFDSAGGSVTLQSGLNATRTLSDSGSVSVSSAAMGSSSATGIVNVRMGSTASGSLLVVSGDISSAVTGGVVVASSESMQAMH</sequence>
<dbReference type="EMBL" id="NCKW01009643">
    <property type="protein sequence ID" value="POM66355.1"/>
    <property type="molecule type" value="Genomic_DNA"/>
</dbReference>
<proteinExistence type="predicted"/>
<evidence type="ECO:0000313" key="1">
    <source>
        <dbReference type="EMBL" id="POM66355.1"/>
    </source>
</evidence>
<dbReference type="AlphaFoldDB" id="A0A2P4XLB9"/>
<keyword evidence="2" id="KW-1185">Reference proteome</keyword>
<comment type="caution">
    <text evidence="1">The sequence shown here is derived from an EMBL/GenBank/DDBJ whole genome shotgun (WGS) entry which is preliminary data.</text>
</comment>
<reference evidence="1 2" key="1">
    <citation type="journal article" date="2017" name="Genome Biol. Evol.">
        <title>Phytophthora megakarya and P. palmivora, closely related causal agents of cacao black pod rot, underwent increases in genome sizes and gene numbers by different mechanisms.</title>
        <authorList>
            <person name="Ali S.S."/>
            <person name="Shao J."/>
            <person name="Lary D.J."/>
            <person name="Kronmiller B."/>
            <person name="Shen D."/>
            <person name="Strem M.D."/>
            <person name="Amoako-Attah I."/>
            <person name="Akrofi A.Y."/>
            <person name="Begoude B.A."/>
            <person name="Ten Hoopen G.M."/>
            <person name="Coulibaly K."/>
            <person name="Kebe B.I."/>
            <person name="Melnick R.L."/>
            <person name="Guiltinan M.J."/>
            <person name="Tyler B.M."/>
            <person name="Meinhardt L.W."/>
            <person name="Bailey B.A."/>
        </authorList>
    </citation>
    <scope>NUCLEOTIDE SEQUENCE [LARGE SCALE GENOMIC DNA]</scope>
    <source>
        <strain evidence="2">sbr112.9</strain>
    </source>
</reference>
<name>A0A2P4XLB9_9STRA</name>
<accession>A0A2P4XLB9</accession>
<gene>
    <name evidence="1" type="ORF">PHPALM_17792</name>
</gene>
<organism evidence="1 2">
    <name type="scientific">Phytophthora palmivora</name>
    <dbReference type="NCBI Taxonomy" id="4796"/>
    <lineage>
        <taxon>Eukaryota</taxon>
        <taxon>Sar</taxon>
        <taxon>Stramenopiles</taxon>
        <taxon>Oomycota</taxon>
        <taxon>Peronosporomycetes</taxon>
        <taxon>Peronosporales</taxon>
        <taxon>Peronosporaceae</taxon>
        <taxon>Phytophthora</taxon>
    </lineage>
</organism>
<dbReference type="Proteomes" id="UP000237271">
    <property type="component" value="Unassembled WGS sequence"/>
</dbReference>